<dbReference type="RefSeq" id="YP_010772501.1">
    <property type="nucleotide sequence ID" value="NC_074645.1"/>
</dbReference>
<dbReference type="GeneID" id="80402215"/>
<feature type="transmembrane region" description="Helical" evidence="1">
    <location>
        <begin position="168"/>
        <end position="187"/>
    </location>
</feature>
<dbReference type="EMBL" id="LC711078">
    <property type="protein sequence ID" value="BDI54905.1"/>
    <property type="molecule type" value="Genomic_DNA"/>
</dbReference>
<organism evidence="2 3">
    <name type="scientific">Thorarchaeia virus VerdaV2</name>
    <dbReference type="NCBI Taxonomy" id="3070171"/>
    <lineage>
        <taxon>Viruses</taxon>
        <taxon>Duplodnaviria</taxon>
        <taxon>Heunggongvirae</taxon>
        <taxon>Uroviricota</taxon>
        <taxon>Caudoviricetes</taxon>
        <taxon>Verdandiviridae</taxon>
        <taxon>Tonitrusvirus</taxon>
        <taxon>Tonitrusvirus shimokitaense</taxon>
    </lineage>
</organism>
<reference evidence="2 3" key="1">
    <citation type="journal article" date="2022" name="Nat. Microbiol.">
        <title>Three families of Asgard archaeal viruses identified in metagenome-assembled genomes.</title>
        <authorList>
            <person name="Medvedeva S."/>
            <person name="Sun J."/>
            <person name="Yutin N."/>
            <person name="Koonin E.V."/>
            <person name="Nunoura T."/>
            <person name="Rinke C."/>
            <person name="Krupovic M."/>
        </authorList>
    </citation>
    <scope>NUCLEOTIDE SEQUENCE [LARGE SCALE GENOMIC DNA]</scope>
    <source>
        <strain evidence="2">VerdaV2</strain>
    </source>
</reference>
<feature type="transmembrane region" description="Helical" evidence="1">
    <location>
        <begin position="57"/>
        <end position="80"/>
    </location>
</feature>
<evidence type="ECO:0000256" key="1">
    <source>
        <dbReference type="SAM" id="Phobius"/>
    </source>
</evidence>
<proteinExistence type="predicted"/>
<keyword evidence="3" id="KW-1185">Reference proteome</keyword>
<keyword evidence="1" id="KW-0812">Transmembrane</keyword>
<keyword evidence="1" id="KW-0472">Membrane</keyword>
<protein>
    <submittedName>
        <fullName evidence="2">Tail tape measure protein</fullName>
    </submittedName>
</protein>
<dbReference type="Proteomes" id="UP001162250">
    <property type="component" value="Segment"/>
</dbReference>
<accession>A0AA35G9S2</accession>
<evidence type="ECO:0000313" key="2">
    <source>
        <dbReference type="EMBL" id="BDI54905.1"/>
    </source>
</evidence>
<evidence type="ECO:0000313" key="3">
    <source>
        <dbReference type="Proteomes" id="UP001162250"/>
    </source>
</evidence>
<feature type="transmembrane region" description="Helical" evidence="1">
    <location>
        <begin position="111"/>
        <end position="130"/>
    </location>
</feature>
<dbReference type="KEGG" id="vg:80402215"/>
<sequence length="300" mass="31426">MVAISAVLGVAFKALSKVTKPTWKAMKGAMGAVKGAAGPLGAISKIFMFLSPIMKVFGMLFTVLGVAIMQAAMPAIQLLIDAFTDPDFIQQIIDLGTQIGNLIVALMTPEFISSLVDLIGGVIGLASALLTSGFIQNVKDLVIQILGLVSAILVPGFITGIINLVGGLVALAGVITGALKPVIAWIATLDPSEMARLFYIIGLMVATMYGFSTGGWIGALVAAAAWAIGMAGLLSYQHGTDYVPRTGPYILDRGEAVITAKENRRGRGEIHVHIDLRNAVVDNVDRLSQKIAEAVLIQIG</sequence>
<name>A0AA35G9S2_9CAUD</name>
<feature type="transmembrane region" description="Helical" evidence="1">
    <location>
        <begin position="217"/>
        <end position="236"/>
    </location>
</feature>
<keyword evidence="1" id="KW-1133">Transmembrane helix</keyword>
<feature type="transmembrane region" description="Helical" evidence="1">
    <location>
        <begin position="142"/>
        <end position="162"/>
    </location>
</feature>